<dbReference type="AlphaFoldDB" id="A0A317L2M9"/>
<evidence type="ECO:0000256" key="1">
    <source>
        <dbReference type="ARBA" id="ARBA00001968"/>
    </source>
</evidence>
<feature type="site" description="Important for substrate specificity" evidence="3">
    <location>
        <position position="13"/>
    </location>
</feature>
<dbReference type="EC" id="3.6.1.9" evidence="3"/>
<dbReference type="EMBL" id="QGTD01000004">
    <property type="protein sequence ID" value="PWU69736.1"/>
    <property type="molecule type" value="Genomic_DNA"/>
</dbReference>
<organism evidence="4 5">
    <name type="scientific">Gracilibacillus dipsosauri</name>
    <dbReference type="NCBI Taxonomy" id="178340"/>
    <lineage>
        <taxon>Bacteria</taxon>
        <taxon>Bacillati</taxon>
        <taxon>Bacillota</taxon>
        <taxon>Bacilli</taxon>
        <taxon>Bacillales</taxon>
        <taxon>Bacillaceae</taxon>
        <taxon>Gracilibacillus</taxon>
    </lineage>
</organism>
<dbReference type="Pfam" id="PF02545">
    <property type="entry name" value="Maf"/>
    <property type="match status" value="1"/>
</dbReference>
<name>A0A317L2M9_9BACI</name>
<feature type="site" description="Important for substrate specificity" evidence="3">
    <location>
        <position position="153"/>
    </location>
</feature>
<dbReference type="GO" id="GO:0005737">
    <property type="term" value="C:cytoplasm"/>
    <property type="evidence" value="ECO:0007669"/>
    <property type="project" value="UniProtKB-SubCell"/>
</dbReference>
<comment type="caution">
    <text evidence="4">The sequence shown here is derived from an EMBL/GenBank/DDBJ whole genome shotgun (WGS) entry which is preliminary data.</text>
</comment>
<dbReference type="OrthoDB" id="9807767at2"/>
<evidence type="ECO:0000313" key="5">
    <source>
        <dbReference type="Proteomes" id="UP000245624"/>
    </source>
</evidence>
<comment type="cofactor">
    <cofactor evidence="1 3">
        <name>a divalent metal cation</name>
        <dbReference type="ChEBI" id="CHEBI:60240"/>
    </cofactor>
</comment>
<evidence type="ECO:0000256" key="2">
    <source>
        <dbReference type="ARBA" id="ARBA00022801"/>
    </source>
</evidence>
<dbReference type="SUPFAM" id="SSF52972">
    <property type="entry name" value="ITPase-like"/>
    <property type="match status" value="1"/>
</dbReference>
<dbReference type="CDD" id="cd00555">
    <property type="entry name" value="Maf"/>
    <property type="match status" value="1"/>
</dbReference>
<protein>
    <recommendedName>
        <fullName evidence="3">dTTP/UTP pyrophosphatase</fullName>
        <shortName evidence="3">dTTPase/UTPase</shortName>
        <ecNumber evidence="3">3.6.1.9</ecNumber>
    </recommendedName>
    <alternativeName>
        <fullName evidence="3">Nucleoside triphosphate pyrophosphatase</fullName>
    </alternativeName>
    <alternativeName>
        <fullName evidence="3">Nucleotide pyrophosphatase</fullName>
        <shortName evidence="3">Nucleotide PPase</shortName>
    </alternativeName>
</protein>
<keyword evidence="2 3" id="KW-0378">Hydrolase</keyword>
<evidence type="ECO:0000313" key="4">
    <source>
        <dbReference type="EMBL" id="PWU69736.1"/>
    </source>
</evidence>
<dbReference type="InterPro" id="IPR029001">
    <property type="entry name" value="ITPase-like_fam"/>
</dbReference>
<dbReference type="Proteomes" id="UP000245624">
    <property type="component" value="Unassembled WGS sequence"/>
</dbReference>
<keyword evidence="3" id="KW-0546">Nucleotide metabolism</keyword>
<comment type="caution">
    <text evidence="3">Lacks conserved residue(s) required for the propagation of feature annotation.</text>
</comment>
<dbReference type="PANTHER" id="PTHR43213:SF5">
    <property type="entry name" value="BIFUNCTIONAL DTTP_UTP PYROPHOSPHATASE_METHYLTRANSFERASE PROTEIN-RELATED"/>
    <property type="match status" value="1"/>
</dbReference>
<comment type="catalytic activity">
    <reaction evidence="3">
        <text>UTP + H2O = UMP + diphosphate + H(+)</text>
        <dbReference type="Rhea" id="RHEA:29395"/>
        <dbReference type="ChEBI" id="CHEBI:15377"/>
        <dbReference type="ChEBI" id="CHEBI:15378"/>
        <dbReference type="ChEBI" id="CHEBI:33019"/>
        <dbReference type="ChEBI" id="CHEBI:46398"/>
        <dbReference type="ChEBI" id="CHEBI:57865"/>
        <dbReference type="EC" id="3.6.1.9"/>
    </reaction>
</comment>
<dbReference type="GO" id="GO:0036218">
    <property type="term" value="F:dTTP diphosphatase activity"/>
    <property type="evidence" value="ECO:0007669"/>
    <property type="project" value="RHEA"/>
</dbReference>
<reference evidence="4 5" key="1">
    <citation type="submission" date="2018-05" db="EMBL/GenBank/DDBJ databases">
        <title>Genomic analysis of Gracilibacillus dipsosauri DD1 reveals novel features of a salt-tolerant amylase.</title>
        <authorList>
            <person name="Deutch C.E."/>
            <person name="Yang S."/>
        </authorList>
    </citation>
    <scope>NUCLEOTIDE SEQUENCE [LARGE SCALE GENOMIC DNA]</scope>
    <source>
        <strain evidence="4 5">DD1</strain>
    </source>
</reference>
<gene>
    <name evidence="4" type="ORF">DLJ74_02060</name>
</gene>
<dbReference type="PANTHER" id="PTHR43213">
    <property type="entry name" value="BIFUNCTIONAL DTTP/UTP PYROPHOSPHATASE/METHYLTRANSFERASE PROTEIN-RELATED"/>
    <property type="match status" value="1"/>
</dbReference>
<comment type="similarity">
    <text evidence="3">Belongs to the Maf family. YhdE subfamily.</text>
</comment>
<sequence>MKNKLVLASSSPRRQELLKQVEIPYTLRAPNVDESQIASKDPAEKVRKLALLKGRHVTLQEDGEVILAADTVVSYNNQILEKPKNKEEAYRMIATLSGNVHEVFTGVMIRSFDNEVAFVERTEVEFWTLSEEEINWYLSTNDPYDKAGAYGIQSIGAIFVKQIIGDYYTVVGLPLSRVVKELSSFSIKPCEC</sequence>
<evidence type="ECO:0000256" key="3">
    <source>
        <dbReference type="HAMAP-Rule" id="MF_00528"/>
    </source>
</evidence>
<keyword evidence="5" id="KW-1185">Reference proteome</keyword>
<dbReference type="InterPro" id="IPR003697">
    <property type="entry name" value="Maf-like"/>
</dbReference>
<dbReference type="HAMAP" id="MF_00528">
    <property type="entry name" value="Maf"/>
    <property type="match status" value="1"/>
</dbReference>
<comment type="subcellular location">
    <subcellularLocation>
        <location evidence="3">Cytoplasm</location>
    </subcellularLocation>
</comment>
<keyword evidence="3" id="KW-0963">Cytoplasm</keyword>
<dbReference type="PIRSF" id="PIRSF006305">
    <property type="entry name" value="Maf"/>
    <property type="match status" value="1"/>
</dbReference>
<proteinExistence type="inferred from homology"/>
<comment type="function">
    <text evidence="3">Nucleoside triphosphate pyrophosphatase that hydrolyzes dTTP and UTP. May have a dual role in cell division arrest and in preventing the incorporation of modified nucleotides into cellular nucleic acids.</text>
</comment>
<accession>A0A317L2M9</accession>
<dbReference type="GO" id="GO:0009117">
    <property type="term" value="P:nucleotide metabolic process"/>
    <property type="evidence" value="ECO:0007669"/>
    <property type="project" value="UniProtKB-KW"/>
</dbReference>
<comment type="catalytic activity">
    <reaction evidence="3">
        <text>dTTP + H2O = dTMP + diphosphate + H(+)</text>
        <dbReference type="Rhea" id="RHEA:28534"/>
        <dbReference type="ChEBI" id="CHEBI:15377"/>
        <dbReference type="ChEBI" id="CHEBI:15378"/>
        <dbReference type="ChEBI" id="CHEBI:33019"/>
        <dbReference type="ChEBI" id="CHEBI:37568"/>
        <dbReference type="ChEBI" id="CHEBI:63528"/>
        <dbReference type="EC" id="3.6.1.9"/>
    </reaction>
</comment>
<feature type="site" description="Important for substrate specificity" evidence="3">
    <location>
        <position position="71"/>
    </location>
</feature>
<feature type="active site" description="Proton acceptor" evidence="3">
    <location>
        <position position="70"/>
    </location>
</feature>
<dbReference type="Gene3D" id="3.90.950.10">
    <property type="match status" value="1"/>
</dbReference>
<dbReference type="NCBIfam" id="TIGR00172">
    <property type="entry name" value="maf"/>
    <property type="match status" value="1"/>
</dbReference>
<dbReference type="RefSeq" id="WP_109983148.1">
    <property type="nucleotide sequence ID" value="NZ_QGTD01000004.1"/>
</dbReference>
<dbReference type="GO" id="GO:0036221">
    <property type="term" value="F:UTP diphosphatase activity"/>
    <property type="evidence" value="ECO:0007669"/>
    <property type="project" value="RHEA"/>
</dbReference>